<accession>A0A2T3BA27</accession>
<gene>
    <name evidence="4" type="ORF">M430DRAFT_199240</name>
</gene>
<dbReference type="EMBL" id="KZ679007">
    <property type="protein sequence ID" value="PSS25182.1"/>
    <property type="molecule type" value="Genomic_DNA"/>
</dbReference>
<dbReference type="InParanoid" id="A0A2T3BA27"/>
<dbReference type="GeneID" id="36572268"/>
<dbReference type="SUPFAM" id="SSF54160">
    <property type="entry name" value="Chromo domain-like"/>
    <property type="match status" value="1"/>
</dbReference>
<dbReference type="Gene3D" id="2.40.50.40">
    <property type="match status" value="1"/>
</dbReference>
<evidence type="ECO:0000256" key="2">
    <source>
        <dbReference type="SAM" id="Coils"/>
    </source>
</evidence>
<dbReference type="CDD" id="cd00024">
    <property type="entry name" value="CD_CSD"/>
    <property type="match status" value="1"/>
</dbReference>
<feature type="domain" description="Chromo" evidence="3">
    <location>
        <begin position="39"/>
        <end position="99"/>
    </location>
</feature>
<keyword evidence="2" id="KW-0175">Coiled coil</keyword>
<dbReference type="GO" id="GO:0006338">
    <property type="term" value="P:chromatin remodeling"/>
    <property type="evidence" value="ECO:0007669"/>
    <property type="project" value="UniProtKB-ARBA"/>
</dbReference>
<dbReference type="RefSeq" id="XP_024723781.1">
    <property type="nucleotide sequence ID" value="XM_024864187.1"/>
</dbReference>
<protein>
    <recommendedName>
        <fullName evidence="3">Chromo domain-containing protein</fullName>
    </recommendedName>
</protein>
<dbReference type="Proteomes" id="UP000241818">
    <property type="component" value="Unassembled WGS sequence"/>
</dbReference>
<dbReference type="AlphaFoldDB" id="A0A2T3BA27"/>
<dbReference type="InterPro" id="IPR023780">
    <property type="entry name" value="Chromo_domain"/>
</dbReference>
<evidence type="ECO:0000313" key="4">
    <source>
        <dbReference type="EMBL" id="PSS25182.1"/>
    </source>
</evidence>
<dbReference type="STRING" id="857342.A0A2T3BA27"/>
<feature type="coiled-coil region" evidence="2">
    <location>
        <begin position="107"/>
        <end position="134"/>
    </location>
</feature>
<evidence type="ECO:0000259" key="3">
    <source>
        <dbReference type="PROSITE" id="PS50013"/>
    </source>
</evidence>
<evidence type="ECO:0000313" key="5">
    <source>
        <dbReference type="Proteomes" id="UP000241818"/>
    </source>
</evidence>
<reference evidence="4 5" key="1">
    <citation type="journal article" date="2018" name="New Phytol.">
        <title>Comparative genomics and transcriptomics depict ericoid mycorrhizal fungi as versatile saprotrophs and plant mutualists.</title>
        <authorList>
            <person name="Martino E."/>
            <person name="Morin E."/>
            <person name="Grelet G.A."/>
            <person name="Kuo A."/>
            <person name="Kohler A."/>
            <person name="Daghino S."/>
            <person name="Barry K.W."/>
            <person name="Cichocki N."/>
            <person name="Clum A."/>
            <person name="Dockter R.B."/>
            <person name="Hainaut M."/>
            <person name="Kuo R.C."/>
            <person name="LaButti K."/>
            <person name="Lindahl B.D."/>
            <person name="Lindquist E.A."/>
            <person name="Lipzen A."/>
            <person name="Khouja H.R."/>
            <person name="Magnuson J."/>
            <person name="Murat C."/>
            <person name="Ohm R.A."/>
            <person name="Singer S.W."/>
            <person name="Spatafora J.W."/>
            <person name="Wang M."/>
            <person name="Veneault-Fourrey C."/>
            <person name="Henrissat B."/>
            <person name="Grigoriev I.V."/>
            <person name="Martin F.M."/>
            <person name="Perotto S."/>
        </authorList>
    </citation>
    <scope>NUCLEOTIDE SEQUENCE [LARGE SCALE GENOMIC DNA]</scope>
    <source>
        <strain evidence="4 5">ATCC 22711</strain>
    </source>
</reference>
<name>A0A2T3BA27_AMORE</name>
<comment type="subunit">
    <text evidence="1">Component of the NuA4 histone acetyltransferase complex.</text>
</comment>
<proteinExistence type="predicted"/>
<keyword evidence="5" id="KW-1185">Reference proteome</keyword>
<dbReference type="InterPro" id="IPR000953">
    <property type="entry name" value="Chromo/chromo_shadow_dom"/>
</dbReference>
<dbReference type="SMART" id="SM00298">
    <property type="entry name" value="CHROMO"/>
    <property type="match status" value="1"/>
</dbReference>
<dbReference type="OrthoDB" id="1918685at2759"/>
<dbReference type="PROSITE" id="PS50013">
    <property type="entry name" value="CHROMO_2"/>
    <property type="match status" value="1"/>
</dbReference>
<organism evidence="4 5">
    <name type="scientific">Amorphotheca resinae ATCC 22711</name>
    <dbReference type="NCBI Taxonomy" id="857342"/>
    <lineage>
        <taxon>Eukaryota</taxon>
        <taxon>Fungi</taxon>
        <taxon>Dikarya</taxon>
        <taxon>Ascomycota</taxon>
        <taxon>Pezizomycotina</taxon>
        <taxon>Leotiomycetes</taxon>
        <taxon>Helotiales</taxon>
        <taxon>Amorphothecaceae</taxon>
        <taxon>Amorphotheca</taxon>
    </lineage>
</organism>
<dbReference type="Pfam" id="PF00385">
    <property type="entry name" value="Chromo"/>
    <property type="match status" value="1"/>
</dbReference>
<evidence type="ECO:0000256" key="1">
    <source>
        <dbReference type="ARBA" id="ARBA00011353"/>
    </source>
</evidence>
<sequence length="140" mass="16338">MATTNPLQNAANYLDDDIEEYSDDAESLASIETDDGEEHLPEKIIAEWQGRHGFIWYLVKWQDCPILRSSWESDTSFDNFSKLLEDWEVEKKKQDRGESKPLDIAAFNKAVLEIEAAERQRRILRRLKRKIKRVISIVTA</sequence>
<dbReference type="InterPro" id="IPR016197">
    <property type="entry name" value="Chromo-like_dom_sf"/>
</dbReference>